<comment type="function">
    <text evidence="3">Catalyzes the conversion of D-ribulose 5-phosphate to formate and 3,4-dihydroxy-2-butanone 4-phosphate.</text>
</comment>
<evidence type="ECO:0000256" key="4">
    <source>
        <dbReference type="ARBA" id="ARBA00004853"/>
    </source>
</evidence>
<feature type="non-terminal residue" evidence="20">
    <location>
        <position position="1"/>
    </location>
</feature>
<evidence type="ECO:0000256" key="11">
    <source>
        <dbReference type="ARBA" id="ARBA00022619"/>
    </source>
</evidence>
<name>A0A972NNM2_9BURK</name>
<evidence type="ECO:0000256" key="15">
    <source>
        <dbReference type="ARBA" id="ARBA00022833"/>
    </source>
</evidence>
<dbReference type="PANTHER" id="PTHR21327:SF18">
    <property type="entry name" value="3,4-DIHYDROXY-2-BUTANONE 4-PHOSPHATE SYNTHASE"/>
    <property type="match status" value="1"/>
</dbReference>
<evidence type="ECO:0000256" key="17">
    <source>
        <dbReference type="ARBA" id="ARBA00043932"/>
    </source>
</evidence>
<dbReference type="InterPro" id="IPR032677">
    <property type="entry name" value="GTP_cyclohydro_II"/>
</dbReference>
<keyword evidence="16" id="KW-0342">GTP-binding</keyword>
<dbReference type="Proteomes" id="UP000655523">
    <property type="component" value="Unassembled WGS sequence"/>
</dbReference>
<evidence type="ECO:0000256" key="7">
    <source>
        <dbReference type="ARBA" id="ARBA00008976"/>
    </source>
</evidence>
<keyword evidence="21" id="KW-1185">Reference proteome</keyword>
<comment type="function">
    <text evidence="17">Catalyzes the conversion of GTP to 2,5-diamino-6-ribosylamino-4(3H)-pyrimidinone 5'-phosphate (DARP), formate and pyrophosphate.</text>
</comment>
<evidence type="ECO:0000256" key="18">
    <source>
        <dbReference type="ARBA" id="ARBA00049295"/>
    </source>
</evidence>
<reference evidence="20 21" key="1">
    <citation type="submission" date="2019-11" db="EMBL/GenBank/DDBJ databases">
        <title>Metabolism of dissolved organic matter in forest soils.</title>
        <authorList>
            <person name="Cyle K.T."/>
            <person name="Wilhelm R.C."/>
            <person name="Martinez C.E."/>
        </authorList>
    </citation>
    <scope>NUCLEOTIDE SEQUENCE [LARGE SCALE GENOMIC DNA]</scope>
    <source>
        <strain evidence="20 21">5N</strain>
    </source>
</reference>
<dbReference type="FunFam" id="3.40.50.10990:FF:000001">
    <property type="entry name" value="Riboflavin biosynthesis protein RibBA"/>
    <property type="match status" value="1"/>
</dbReference>
<dbReference type="HAMAP" id="MF_00179">
    <property type="entry name" value="RibA"/>
    <property type="match status" value="1"/>
</dbReference>
<dbReference type="NCBIfam" id="TIGR00505">
    <property type="entry name" value="ribA"/>
    <property type="match status" value="1"/>
</dbReference>
<comment type="similarity">
    <text evidence="6">In the N-terminal section; belongs to the DHBP synthase family.</text>
</comment>
<dbReference type="Gene3D" id="3.40.50.10990">
    <property type="entry name" value="GTP cyclohydrolase II"/>
    <property type="match status" value="1"/>
</dbReference>
<protein>
    <recommendedName>
        <fullName evidence="10">3,4-dihydroxy-2-butanone 4-phosphate synthase</fullName>
        <ecNumber evidence="9">3.5.4.25</ecNumber>
        <ecNumber evidence="8">4.1.99.12</ecNumber>
    </recommendedName>
</protein>
<evidence type="ECO:0000256" key="5">
    <source>
        <dbReference type="ARBA" id="ARBA00004904"/>
    </source>
</evidence>
<comment type="pathway">
    <text evidence="5">Cofactor biosynthesis; riboflavin biosynthesis; 2-hydroxy-3-oxobutyl phosphate from D-ribulose 5-phosphate: step 1/1.</text>
</comment>
<comment type="similarity">
    <text evidence="7">In the C-terminal section; belongs to the GTP cyclohydrolase II family.</text>
</comment>
<dbReference type="Pfam" id="PF00925">
    <property type="entry name" value="GTP_cyclohydro2"/>
    <property type="match status" value="1"/>
</dbReference>
<sequence length="263" mass="28577">PGHTEAGVDLTRLAGMAPGGLLAEVVNDDGTMARLPQLIAFARQHSLPIITIKDLIAYRRKRERIVERISAARLPTRYGVFTVYGYRDIISGQEHAALVMGELAGGESPLVRVHSECLTGEVFGSIRCDCRGQLDLAMAQIAAVGRGVVVYLKGHEGRGIGLTEKLRAYALQDEGLDTVEANLKLGPEVDMRDYSVGAQILQDLGVTKMRLMTNNPLKYRGISDFGLSIEERVPLIVVPNSENASYLRTKEVVLGHTLGLGDN</sequence>
<dbReference type="GO" id="GO:0005525">
    <property type="term" value="F:GTP binding"/>
    <property type="evidence" value="ECO:0007669"/>
    <property type="project" value="UniProtKB-KW"/>
</dbReference>
<comment type="catalytic activity">
    <reaction evidence="18">
        <text>GTP + 4 H2O = 2,5-diamino-6-hydroxy-4-(5-phosphoribosylamino)-pyrimidine + formate + 2 phosphate + 3 H(+)</text>
        <dbReference type="Rhea" id="RHEA:23704"/>
        <dbReference type="ChEBI" id="CHEBI:15377"/>
        <dbReference type="ChEBI" id="CHEBI:15378"/>
        <dbReference type="ChEBI" id="CHEBI:15740"/>
        <dbReference type="ChEBI" id="CHEBI:37565"/>
        <dbReference type="ChEBI" id="CHEBI:43474"/>
        <dbReference type="ChEBI" id="CHEBI:58614"/>
        <dbReference type="EC" id="3.5.4.25"/>
    </reaction>
</comment>
<evidence type="ECO:0000256" key="13">
    <source>
        <dbReference type="ARBA" id="ARBA00022741"/>
    </source>
</evidence>
<evidence type="ECO:0000256" key="16">
    <source>
        <dbReference type="ARBA" id="ARBA00023134"/>
    </source>
</evidence>
<evidence type="ECO:0000256" key="14">
    <source>
        <dbReference type="ARBA" id="ARBA00022801"/>
    </source>
</evidence>
<dbReference type="InterPro" id="IPR036144">
    <property type="entry name" value="RibA-like_sf"/>
</dbReference>
<comment type="cofactor">
    <cofactor evidence="2">
        <name>Zn(2+)</name>
        <dbReference type="ChEBI" id="CHEBI:29105"/>
    </cofactor>
</comment>
<evidence type="ECO:0000313" key="21">
    <source>
        <dbReference type="Proteomes" id="UP000655523"/>
    </source>
</evidence>
<dbReference type="RefSeq" id="WP_172167586.1">
    <property type="nucleotide sequence ID" value="NZ_WOEZ01000108.1"/>
</dbReference>
<dbReference type="EC" id="4.1.99.12" evidence="8"/>
<organism evidence="20 21">
    <name type="scientific">Paraburkholderia elongata</name>
    <dbReference type="NCBI Taxonomy" id="2675747"/>
    <lineage>
        <taxon>Bacteria</taxon>
        <taxon>Pseudomonadati</taxon>
        <taxon>Pseudomonadota</taxon>
        <taxon>Betaproteobacteria</taxon>
        <taxon>Burkholderiales</taxon>
        <taxon>Burkholderiaceae</taxon>
        <taxon>Paraburkholderia</taxon>
    </lineage>
</organism>
<dbReference type="EMBL" id="WOEZ01000108">
    <property type="protein sequence ID" value="NPT56876.1"/>
    <property type="molecule type" value="Genomic_DNA"/>
</dbReference>
<keyword evidence="14 20" id="KW-0378">Hydrolase</keyword>
<evidence type="ECO:0000256" key="10">
    <source>
        <dbReference type="ARBA" id="ARBA00018836"/>
    </source>
</evidence>
<dbReference type="AlphaFoldDB" id="A0A972NNM2"/>
<comment type="pathway">
    <text evidence="4">Cofactor biosynthesis; riboflavin biosynthesis; 5-amino-6-(D-ribitylamino)uracil from GTP: step 1/4.</text>
</comment>
<feature type="domain" description="GTP cyclohydrolase II" evidence="19">
    <location>
        <begin position="68"/>
        <end position="234"/>
    </location>
</feature>
<dbReference type="GO" id="GO:0046872">
    <property type="term" value="F:metal ion binding"/>
    <property type="evidence" value="ECO:0007669"/>
    <property type="project" value="UniProtKB-KW"/>
</dbReference>
<dbReference type="GO" id="GO:0005829">
    <property type="term" value="C:cytosol"/>
    <property type="evidence" value="ECO:0007669"/>
    <property type="project" value="TreeGrafter"/>
</dbReference>
<dbReference type="CDD" id="cd00641">
    <property type="entry name" value="GTP_cyclohydro2"/>
    <property type="match status" value="1"/>
</dbReference>
<proteinExistence type="inferred from homology"/>
<dbReference type="NCBIfam" id="NF001591">
    <property type="entry name" value="PRK00393.1"/>
    <property type="match status" value="1"/>
</dbReference>
<dbReference type="SUPFAM" id="SSF55821">
    <property type="entry name" value="YrdC/RibB"/>
    <property type="match status" value="1"/>
</dbReference>
<dbReference type="Gene3D" id="3.90.870.10">
    <property type="entry name" value="DHBP synthase"/>
    <property type="match status" value="1"/>
</dbReference>
<accession>A0A972NNM2</accession>
<keyword evidence="11" id="KW-0686">Riboflavin biosynthesis</keyword>
<evidence type="ECO:0000313" key="20">
    <source>
        <dbReference type="EMBL" id="NPT56876.1"/>
    </source>
</evidence>
<evidence type="ECO:0000256" key="6">
    <source>
        <dbReference type="ARBA" id="ARBA00005520"/>
    </source>
</evidence>
<dbReference type="InterPro" id="IPR017945">
    <property type="entry name" value="DHBP_synth_RibB-like_a/b_dom"/>
</dbReference>
<keyword evidence="15" id="KW-0862">Zinc</keyword>
<dbReference type="GO" id="GO:0003935">
    <property type="term" value="F:GTP cyclohydrolase II activity"/>
    <property type="evidence" value="ECO:0007669"/>
    <property type="project" value="UniProtKB-EC"/>
</dbReference>
<keyword evidence="13" id="KW-0547">Nucleotide-binding</keyword>
<keyword evidence="12" id="KW-0479">Metal-binding</keyword>
<dbReference type="GO" id="GO:0008686">
    <property type="term" value="F:3,4-dihydroxy-2-butanone-4-phosphate synthase activity"/>
    <property type="evidence" value="ECO:0007669"/>
    <property type="project" value="UniProtKB-EC"/>
</dbReference>
<dbReference type="InterPro" id="IPR000422">
    <property type="entry name" value="DHBP_synthase_RibB"/>
</dbReference>
<dbReference type="EC" id="3.5.4.25" evidence="9"/>
<dbReference type="InterPro" id="IPR000926">
    <property type="entry name" value="RibA"/>
</dbReference>
<evidence type="ECO:0000256" key="1">
    <source>
        <dbReference type="ARBA" id="ARBA00000141"/>
    </source>
</evidence>
<dbReference type="GO" id="GO:0009231">
    <property type="term" value="P:riboflavin biosynthetic process"/>
    <property type="evidence" value="ECO:0007669"/>
    <property type="project" value="UniProtKB-KW"/>
</dbReference>
<comment type="catalytic activity">
    <reaction evidence="1">
        <text>D-ribulose 5-phosphate = (2S)-2-hydroxy-3-oxobutyl phosphate + formate + H(+)</text>
        <dbReference type="Rhea" id="RHEA:18457"/>
        <dbReference type="ChEBI" id="CHEBI:15378"/>
        <dbReference type="ChEBI" id="CHEBI:15740"/>
        <dbReference type="ChEBI" id="CHEBI:58121"/>
        <dbReference type="ChEBI" id="CHEBI:58830"/>
        <dbReference type="EC" id="4.1.99.12"/>
    </reaction>
</comment>
<evidence type="ECO:0000256" key="9">
    <source>
        <dbReference type="ARBA" id="ARBA00012762"/>
    </source>
</evidence>
<evidence type="ECO:0000259" key="19">
    <source>
        <dbReference type="Pfam" id="PF00925"/>
    </source>
</evidence>
<evidence type="ECO:0000256" key="12">
    <source>
        <dbReference type="ARBA" id="ARBA00022723"/>
    </source>
</evidence>
<dbReference type="Pfam" id="PF00926">
    <property type="entry name" value="DHBP_synthase"/>
    <property type="match status" value="1"/>
</dbReference>
<dbReference type="PANTHER" id="PTHR21327">
    <property type="entry name" value="GTP CYCLOHYDROLASE II-RELATED"/>
    <property type="match status" value="1"/>
</dbReference>
<gene>
    <name evidence="20" type="primary">ribA</name>
    <name evidence="20" type="ORF">GNZ13_20375</name>
</gene>
<dbReference type="SUPFAM" id="SSF142695">
    <property type="entry name" value="RibA-like"/>
    <property type="match status" value="1"/>
</dbReference>
<evidence type="ECO:0000256" key="8">
    <source>
        <dbReference type="ARBA" id="ARBA00012153"/>
    </source>
</evidence>
<evidence type="ECO:0000256" key="3">
    <source>
        <dbReference type="ARBA" id="ARBA00002284"/>
    </source>
</evidence>
<evidence type="ECO:0000256" key="2">
    <source>
        <dbReference type="ARBA" id="ARBA00001947"/>
    </source>
</evidence>
<comment type="caution">
    <text evidence="20">The sequence shown here is derived from an EMBL/GenBank/DDBJ whole genome shotgun (WGS) entry which is preliminary data.</text>
</comment>